<gene>
    <name evidence="4" type="ORF">BRETT_002546</name>
</gene>
<evidence type="ECO:0000313" key="5">
    <source>
        <dbReference type="Proteomes" id="UP000663131"/>
    </source>
</evidence>
<dbReference type="InterPro" id="IPR036291">
    <property type="entry name" value="NAD(P)-bd_dom_sf"/>
</dbReference>
<dbReference type="Pfam" id="PF00106">
    <property type="entry name" value="adh_short"/>
    <property type="match status" value="1"/>
</dbReference>
<reference evidence="4" key="1">
    <citation type="submission" date="2020-10" db="EMBL/GenBank/DDBJ databases">
        <authorList>
            <person name="Palmer J.M."/>
        </authorList>
    </citation>
    <scope>NUCLEOTIDE SEQUENCE</scope>
    <source>
        <strain evidence="4">UCD 2041</strain>
    </source>
</reference>
<evidence type="ECO:0000256" key="1">
    <source>
        <dbReference type="ARBA" id="ARBA00006484"/>
    </source>
</evidence>
<dbReference type="GeneID" id="64574470"/>
<dbReference type="PRINTS" id="PR00081">
    <property type="entry name" value="GDHRDH"/>
</dbReference>
<keyword evidence="2" id="KW-0560">Oxidoreductase</keyword>
<dbReference type="PANTHER" id="PTHR24322:SF736">
    <property type="entry name" value="RETINOL DEHYDROGENASE 10"/>
    <property type="match status" value="1"/>
</dbReference>
<dbReference type="SUPFAM" id="SSF51735">
    <property type="entry name" value="NAD(P)-binding Rossmann-fold domains"/>
    <property type="match status" value="1"/>
</dbReference>
<dbReference type="CDD" id="cd05339">
    <property type="entry name" value="17beta-HSDXI-like_SDR_c"/>
    <property type="match status" value="1"/>
</dbReference>
<dbReference type="PRINTS" id="PR00080">
    <property type="entry name" value="SDRFAMILY"/>
</dbReference>
<dbReference type="Proteomes" id="UP000663131">
    <property type="component" value="Chromosome 9"/>
</dbReference>
<dbReference type="PANTHER" id="PTHR24322">
    <property type="entry name" value="PKSB"/>
    <property type="match status" value="1"/>
</dbReference>
<reference evidence="4" key="2">
    <citation type="journal article" name="BMC Genomics">
        <title>New genome assemblies reveal patterns of domestication and adaptation across Brettanomyces (Dekkera) species.</title>
        <authorList>
            <person name="Roach M.J."/>
            <person name="Borneman A.R."/>
        </authorList>
    </citation>
    <scope>NUCLEOTIDE SEQUENCE</scope>
    <source>
        <strain evidence="4">UCD 2041</strain>
    </source>
</reference>
<dbReference type="RefSeq" id="XP_041138860.1">
    <property type="nucleotide sequence ID" value="XM_041281069.1"/>
</dbReference>
<accession>A0A871R6K9</accession>
<dbReference type="EMBL" id="CP063137">
    <property type="protein sequence ID" value="QOU22367.1"/>
    <property type="molecule type" value="Genomic_DNA"/>
</dbReference>
<evidence type="ECO:0000256" key="2">
    <source>
        <dbReference type="ARBA" id="ARBA00023002"/>
    </source>
</evidence>
<name>A0A871R6K9_DEKBR</name>
<proteinExistence type="inferred from homology"/>
<dbReference type="KEGG" id="bbrx:BRETT_002546"/>
<dbReference type="AlphaFoldDB" id="A0A871R6K9"/>
<dbReference type="InterPro" id="IPR002347">
    <property type="entry name" value="SDR_fam"/>
</dbReference>
<dbReference type="GO" id="GO:0016616">
    <property type="term" value="F:oxidoreductase activity, acting on the CH-OH group of donors, NAD or NADP as acceptor"/>
    <property type="evidence" value="ECO:0007669"/>
    <property type="project" value="TreeGrafter"/>
</dbReference>
<dbReference type="OrthoDB" id="10253736at2759"/>
<evidence type="ECO:0000313" key="4">
    <source>
        <dbReference type="EMBL" id="QOU22367.1"/>
    </source>
</evidence>
<organism evidence="4 5">
    <name type="scientific">Dekkera bruxellensis</name>
    <name type="common">Brettanomyces custersii</name>
    <dbReference type="NCBI Taxonomy" id="5007"/>
    <lineage>
        <taxon>Eukaryota</taxon>
        <taxon>Fungi</taxon>
        <taxon>Dikarya</taxon>
        <taxon>Ascomycota</taxon>
        <taxon>Saccharomycotina</taxon>
        <taxon>Pichiomycetes</taxon>
        <taxon>Pichiales</taxon>
        <taxon>Pichiaceae</taxon>
        <taxon>Brettanomyces</taxon>
    </lineage>
</organism>
<comment type="similarity">
    <text evidence="1 3">Belongs to the short-chain dehydrogenases/reductases (SDR) family.</text>
</comment>
<sequence length="345" mass="37388">MTGPIFSFAYRLNKLYLDISDLTFGILFDPQRDIVLITGGSSGLGKELASKFISKKARVVVFDITVPEEGTDNFVEGVVYVKCDVSNREQVLEQAEYVRNTVGTVTMLINNAGITMGKKLLDLSFEEIEKTLQVNLLSSFYTIKAFLPDMLAVHRGYIITIASTLGYLSPARLSAYGASKSGLIALHESLTYELGPPAFNISGVKTLLLCPGQLKTNMFQGVPTPSTILAPELEPKDVAREVYKAVKYGKRGEIKIPLYGNIIPLIRSIPWPMAEAFRYLSGIDQSMKKFVGNTVELGQRSASSLSDAASIISELVSKAGDVADSVASAVSGSVRLPKISTGDIK</sequence>
<evidence type="ECO:0000256" key="3">
    <source>
        <dbReference type="RuleBase" id="RU000363"/>
    </source>
</evidence>
<protein>
    <submittedName>
        <fullName evidence="4">Uncharacterized protein</fullName>
    </submittedName>
</protein>
<dbReference type="Gene3D" id="3.40.50.720">
    <property type="entry name" value="NAD(P)-binding Rossmann-like Domain"/>
    <property type="match status" value="1"/>
</dbReference>